<keyword evidence="7" id="KW-1015">Disulfide bond</keyword>
<evidence type="ECO:0000256" key="2">
    <source>
        <dbReference type="ARBA" id="ARBA00022670"/>
    </source>
</evidence>
<dbReference type="CDD" id="cd00190">
    <property type="entry name" value="Tryp_SPc"/>
    <property type="match status" value="1"/>
</dbReference>
<evidence type="ECO:0000256" key="9">
    <source>
        <dbReference type="ARBA" id="ARBA00038868"/>
    </source>
</evidence>
<comment type="similarity">
    <text evidence="1">Belongs to the peptidase S1 family.</text>
</comment>
<name>A0A1I8Q1B5_STOCA</name>
<dbReference type="PANTHER" id="PTHR24276">
    <property type="entry name" value="POLYSERASE-RELATED"/>
    <property type="match status" value="1"/>
</dbReference>
<comment type="catalytic activity">
    <reaction evidence="8">
        <text>Preferential cleavage: Arg-|-Xaa, Lys-|-Xaa.</text>
        <dbReference type="EC" id="3.4.21.4"/>
    </reaction>
</comment>
<feature type="signal peptide" evidence="11">
    <location>
        <begin position="1"/>
        <end position="21"/>
    </location>
</feature>
<keyword evidence="5 10" id="KW-0720">Serine protease</keyword>
<sequence length="290" mass="32345">MWSSRVLLSLSVFVFVPTCMAQIRNSTLAMLGIDDLDYYDPEIYNFTDTRIVGGRPISINRVPWQLALYDGGYFICGASIISRDWVLTAAHCVEGGGNFAVRAGSTYVNRGGQIRYANAVIIHSRYNSRTFNYDIALLRVRQSFRITPNVRPIPLAKRNRSLPDRFFVSGWGRTRENGQTSNRLRGVTIAKITRPRCQRQYAPVGIGITVNVICATSPQKDACQGDSGGPLVNGRIQYGIVSYGIGCARPNYPGVYTNLRRLNQWVRSVINLRGGAMPTFKAIKQKKKAI</sequence>
<keyword evidence="11" id="KW-0732">Signal</keyword>
<evidence type="ECO:0000256" key="8">
    <source>
        <dbReference type="ARBA" id="ARBA00036320"/>
    </source>
</evidence>
<evidence type="ECO:0000259" key="12">
    <source>
        <dbReference type="PROSITE" id="PS50240"/>
    </source>
</evidence>
<evidence type="ECO:0000313" key="14">
    <source>
        <dbReference type="Proteomes" id="UP000095300"/>
    </source>
</evidence>
<evidence type="ECO:0000256" key="3">
    <source>
        <dbReference type="ARBA" id="ARBA00022757"/>
    </source>
</evidence>
<dbReference type="VEuPathDB" id="VectorBase:SCAU012951"/>
<dbReference type="PROSITE" id="PS50240">
    <property type="entry name" value="TRYPSIN_DOM"/>
    <property type="match status" value="1"/>
</dbReference>
<dbReference type="InterPro" id="IPR001314">
    <property type="entry name" value="Peptidase_S1A"/>
</dbReference>
<dbReference type="SUPFAM" id="SSF50494">
    <property type="entry name" value="Trypsin-like serine proteases"/>
    <property type="match status" value="1"/>
</dbReference>
<dbReference type="EC" id="3.4.21.4" evidence="9"/>
<dbReference type="Proteomes" id="UP000095300">
    <property type="component" value="Unassembled WGS sequence"/>
</dbReference>
<evidence type="ECO:0000256" key="10">
    <source>
        <dbReference type="RuleBase" id="RU363034"/>
    </source>
</evidence>
<dbReference type="PANTHER" id="PTHR24276:SF97">
    <property type="entry name" value="GH13245P2-RELATED"/>
    <property type="match status" value="1"/>
</dbReference>
<dbReference type="InterPro" id="IPR018114">
    <property type="entry name" value="TRYPSIN_HIS"/>
</dbReference>
<organism evidence="13 14">
    <name type="scientific">Stomoxys calcitrans</name>
    <name type="common">Stable fly</name>
    <name type="synonym">Conops calcitrans</name>
    <dbReference type="NCBI Taxonomy" id="35570"/>
    <lineage>
        <taxon>Eukaryota</taxon>
        <taxon>Metazoa</taxon>
        <taxon>Ecdysozoa</taxon>
        <taxon>Arthropoda</taxon>
        <taxon>Hexapoda</taxon>
        <taxon>Insecta</taxon>
        <taxon>Pterygota</taxon>
        <taxon>Neoptera</taxon>
        <taxon>Endopterygota</taxon>
        <taxon>Diptera</taxon>
        <taxon>Brachycera</taxon>
        <taxon>Muscomorpha</taxon>
        <taxon>Muscoidea</taxon>
        <taxon>Muscidae</taxon>
        <taxon>Stomoxys</taxon>
    </lineage>
</organism>
<evidence type="ECO:0000256" key="1">
    <source>
        <dbReference type="ARBA" id="ARBA00007664"/>
    </source>
</evidence>
<dbReference type="Gene3D" id="2.40.10.10">
    <property type="entry name" value="Trypsin-like serine proteases"/>
    <property type="match status" value="1"/>
</dbReference>
<keyword evidence="4 10" id="KW-0378">Hydrolase</keyword>
<evidence type="ECO:0000256" key="11">
    <source>
        <dbReference type="SAM" id="SignalP"/>
    </source>
</evidence>
<feature type="domain" description="Peptidase S1" evidence="12">
    <location>
        <begin position="51"/>
        <end position="271"/>
    </location>
</feature>
<evidence type="ECO:0000256" key="7">
    <source>
        <dbReference type="ARBA" id="ARBA00023157"/>
    </source>
</evidence>
<dbReference type="InterPro" id="IPR033116">
    <property type="entry name" value="TRYPSIN_SER"/>
</dbReference>
<evidence type="ECO:0000313" key="13">
    <source>
        <dbReference type="EnsemblMetazoa" id="SCAU012951-PA"/>
    </source>
</evidence>
<reference evidence="13" key="1">
    <citation type="submission" date="2020-05" db="UniProtKB">
        <authorList>
            <consortium name="EnsemblMetazoa"/>
        </authorList>
    </citation>
    <scope>IDENTIFICATION</scope>
    <source>
        <strain evidence="13">USDA</strain>
    </source>
</reference>
<dbReference type="GO" id="GO:0007586">
    <property type="term" value="P:digestion"/>
    <property type="evidence" value="ECO:0007669"/>
    <property type="project" value="UniProtKB-KW"/>
</dbReference>
<keyword evidence="2 10" id="KW-0645">Protease</keyword>
<dbReference type="InterPro" id="IPR043504">
    <property type="entry name" value="Peptidase_S1_PA_chymotrypsin"/>
</dbReference>
<gene>
    <name evidence="13" type="primary">106093155</name>
</gene>
<proteinExistence type="inferred from homology"/>
<dbReference type="GO" id="GO:0004252">
    <property type="term" value="F:serine-type endopeptidase activity"/>
    <property type="evidence" value="ECO:0007669"/>
    <property type="project" value="UniProtKB-EC"/>
</dbReference>
<dbReference type="InterPro" id="IPR009003">
    <property type="entry name" value="Peptidase_S1_PA"/>
</dbReference>
<dbReference type="AlphaFoldDB" id="A0A1I8Q1B5"/>
<dbReference type="PRINTS" id="PR00722">
    <property type="entry name" value="CHYMOTRYPSIN"/>
</dbReference>
<keyword evidence="3" id="KW-0222">Digestion</keyword>
<dbReference type="PROSITE" id="PS00134">
    <property type="entry name" value="TRYPSIN_HIS"/>
    <property type="match status" value="1"/>
</dbReference>
<dbReference type="STRING" id="35570.A0A1I8Q1B5"/>
<dbReference type="EnsemblMetazoa" id="SCAU012951-RA">
    <property type="protein sequence ID" value="SCAU012951-PA"/>
    <property type="gene ID" value="SCAU012951"/>
</dbReference>
<dbReference type="InterPro" id="IPR001254">
    <property type="entry name" value="Trypsin_dom"/>
</dbReference>
<dbReference type="SMART" id="SM00020">
    <property type="entry name" value="Tryp_SPc"/>
    <property type="match status" value="1"/>
</dbReference>
<dbReference type="FunFam" id="2.40.10.10:FF:000034">
    <property type="entry name" value="Eupolytin"/>
    <property type="match status" value="1"/>
</dbReference>
<dbReference type="OrthoDB" id="10059102at2759"/>
<feature type="chain" id="PRO_5009327618" description="trypsin" evidence="11">
    <location>
        <begin position="22"/>
        <end position="290"/>
    </location>
</feature>
<keyword evidence="6" id="KW-0865">Zymogen</keyword>
<evidence type="ECO:0000256" key="6">
    <source>
        <dbReference type="ARBA" id="ARBA00023145"/>
    </source>
</evidence>
<dbReference type="Pfam" id="PF00089">
    <property type="entry name" value="Trypsin"/>
    <property type="match status" value="1"/>
</dbReference>
<dbReference type="KEGG" id="scac:106093155"/>
<keyword evidence="14" id="KW-1185">Reference proteome</keyword>
<protein>
    <recommendedName>
        <fullName evidence="9">trypsin</fullName>
        <ecNumber evidence="9">3.4.21.4</ecNumber>
    </recommendedName>
</protein>
<evidence type="ECO:0000256" key="4">
    <source>
        <dbReference type="ARBA" id="ARBA00022801"/>
    </source>
</evidence>
<dbReference type="InterPro" id="IPR050430">
    <property type="entry name" value="Peptidase_S1"/>
</dbReference>
<dbReference type="GO" id="GO:0006508">
    <property type="term" value="P:proteolysis"/>
    <property type="evidence" value="ECO:0007669"/>
    <property type="project" value="UniProtKB-KW"/>
</dbReference>
<dbReference type="PROSITE" id="PS00135">
    <property type="entry name" value="TRYPSIN_SER"/>
    <property type="match status" value="1"/>
</dbReference>
<accession>A0A1I8Q1B5</accession>
<evidence type="ECO:0000256" key="5">
    <source>
        <dbReference type="ARBA" id="ARBA00022825"/>
    </source>
</evidence>